<accession>A0A8H7A883</accession>
<evidence type="ECO:0000256" key="2">
    <source>
        <dbReference type="ARBA" id="ARBA00022692"/>
    </source>
</evidence>
<dbReference type="PANTHER" id="PTHR33048">
    <property type="entry name" value="PTH11-LIKE INTEGRAL MEMBRANE PROTEIN (AFU_ORTHOLOGUE AFUA_5G11245)"/>
    <property type="match status" value="1"/>
</dbReference>
<organism evidence="8 9">
    <name type="scientific">Endocarpon pusillum</name>
    <dbReference type="NCBI Taxonomy" id="364733"/>
    <lineage>
        <taxon>Eukaryota</taxon>
        <taxon>Fungi</taxon>
        <taxon>Dikarya</taxon>
        <taxon>Ascomycota</taxon>
        <taxon>Pezizomycotina</taxon>
        <taxon>Eurotiomycetes</taxon>
        <taxon>Chaetothyriomycetidae</taxon>
        <taxon>Verrucariales</taxon>
        <taxon>Verrucariaceae</taxon>
        <taxon>Endocarpon</taxon>
    </lineage>
</organism>
<dbReference type="InterPro" id="IPR049326">
    <property type="entry name" value="Rhodopsin_dom_fungi"/>
</dbReference>
<keyword evidence="9" id="KW-1185">Reference proteome</keyword>
<feature type="transmembrane region" description="Helical" evidence="6">
    <location>
        <begin position="162"/>
        <end position="186"/>
    </location>
</feature>
<proteinExistence type="inferred from homology"/>
<feature type="transmembrane region" description="Helical" evidence="6">
    <location>
        <begin position="278"/>
        <end position="299"/>
    </location>
</feature>
<evidence type="ECO:0000313" key="8">
    <source>
        <dbReference type="EMBL" id="KAF7502321.1"/>
    </source>
</evidence>
<evidence type="ECO:0000256" key="6">
    <source>
        <dbReference type="SAM" id="Phobius"/>
    </source>
</evidence>
<dbReference type="Proteomes" id="UP000606974">
    <property type="component" value="Unassembled WGS sequence"/>
</dbReference>
<feature type="domain" description="Rhodopsin" evidence="7">
    <location>
        <begin position="56"/>
        <end position="303"/>
    </location>
</feature>
<feature type="transmembrane region" description="Helical" evidence="6">
    <location>
        <begin position="72"/>
        <end position="90"/>
    </location>
</feature>
<comment type="subcellular location">
    <subcellularLocation>
        <location evidence="1">Membrane</location>
        <topology evidence="1">Multi-pass membrane protein</topology>
    </subcellularLocation>
</comment>
<evidence type="ECO:0000256" key="3">
    <source>
        <dbReference type="ARBA" id="ARBA00022989"/>
    </source>
</evidence>
<evidence type="ECO:0000259" key="7">
    <source>
        <dbReference type="Pfam" id="PF20684"/>
    </source>
</evidence>
<feature type="transmembrane region" description="Helical" evidence="6">
    <location>
        <begin position="126"/>
        <end position="150"/>
    </location>
</feature>
<comment type="caution">
    <text evidence="8">The sequence shown here is derived from an EMBL/GenBank/DDBJ whole genome shotgun (WGS) entry which is preliminary data.</text>
</comment>
<dbReference type="Pfam" id="PF20684">
    <property type="entry name" value="Fung_rhodopsin"/>
    <property type="match status" value="1"/>
</dbReference>
<protein>
    <recommendedName>
        <fullName evidence="7">Rhodopsin domain-containing protein</fullName>
    </recommendedName>
</protein>
<keyword evidence="3 6" id="KW-1133">Transmembrane helix</keyword>
<dbReference type="GO" id="GO:0016020">
    <property type="term" value="C:membrane"/>
    <property type="evidence" value="ECO:0007669"/>
    <property type="project" value="UniProtKB-SubCell"/>
</dbReference>
<evidence type="ECO:0000256" key="1">
    <source>
        <dbReference type="ARBA" id="ARBA00004141"/>
    </source>
</evidence>
<comment type="similarity">
    <text evidence="5">Belongs to the SAT4 family.</text>
</comment>
<keyword evidence="4 6" id="KW-0472">Membrane</keyword>
<feature type="transmembrane region" description="Helical" evidence="6">
    <location>
        <begin position="207"/>
        <end position="233"/>
    </location>
</feature>
<keyword evidence="2 6" id="KW-0812">Transmembrane</keyword>
<reference evidence="8" key="1">
    <citation type="submission" date="2020-02" db="EMBL/GenBank/DDBJ databases">
        <authorList>
            <person name="Palmer J.M."/>
        </authorList>
    </citation>
    <scope>NUCLEOTIDE SEQUENCE</scope>
    <source>
        <strain evidence="8">EPUS1.4</strain>
        <tissue evidence="8">Thallus</tissue>
    </source>
</reference>
<evidence type="ECO:0000313" key="9">
    <source>
        <dbReference type="Proteomes" id="UP000606974"/>
    </source>
</evidence>
<dbReference type="PANTHER" id="PTHR33048:SF92">
    <property type="entry name" value="INTEGRAL MEMBRANE PROTEIN"/>
    <property type="match status" value="1"/>
</dbReference>
<dbReference type="EMBL" id="JAACFV010000270">
    <property type="protein sequence ID" value="KAF7502321.1"/>
    <property type="molecule type" value="Genomic_DNA"/>
</dbReference>
<name>A0A8H7A883_9EURO</name>
<dbReference type="InterPro" id="IPR052337">
    <property type="entry name" value="SAT4-like"/>
</dbReference>
<evidence type="ECO:0000256" key="4">
    <source>
        <dbReference type="ARBA" id="ARBA00023136"/>
    </source>
</evidence>
<dbReference type="AlphaFoldDB" id="A0A8H7A883"/>
<dbReference type="OrthoDB" id="444631at2759"/>
<feature type="transmembrane region" description="Helical" evidence="6">
    <location>
        <begin position="245"/>
        <end position="266"/>
    </location>
</feature>
<evidence type="ECO:0000256" key="5">
    <source>
        <dbReference type="ARBA" id="ARBA00038359"/>
    </source>
</evidence>
<feature type="transmembrane region" description="Helical" evidence="6">
    <location>
        <begin position="40"/>
        <end position="60"/>
    </location>
</feature>
<gene>
    <name evidence="8" type="ORF">GJ744_006131</name>
</gene>
<sequence length="414" mass="46570">MDTPNTAAIAAMAAALTPEQIAQAQQNIANLGRIAAHDFKIAVGILFGLAVLCLLLRILIRLVIRRRLFLDDSFLIFSFVCLTGSTVILYKRIYMIYLEFSMMAGDPTASILAFQQKDELLKQSKWSLAYFLFLWTSIFAVKWCYFAFFYPLLRAMWKWIIYYYWFAIIFSISSWMFLVLGERLIACPYIGRAFAKCFPELPASKQVIVALFWLGPTLDGLTDLMVVSIPIIILRRSQMPTLTKIGLGTFLCLSVFMLVCSILRAAGTYYHGTLSYPWCIFWLHSEACIGIIMGSVTAYRSALVGSSNVAEKVQFFNKLFGRRTSSPIADHNAERACKKDQPIRRHLLLGFPGATLTGLRTLFGGNSRTPPTSFIAPTQNSDLDLLETDYHAYVKGRQVDPERAIASKDNPVSA</sequence>